<protein>
    <submittedName>
        <fullName evidence="4">CC domain-containing protein</fullName>
    </submittedName>
</protein>
<keyword evidence="2" id="KW-0732">Signal</keyword>
<dbReference type="AlphaFoldDB" id="A0A915D7E0"/>
<evidence type="ECO:0000313" key="3">
    <source>
        <dbReference type="Proteomes" id="UP000887574"/>
    </source>
</evidence>
<reference evidence="4" key="1">
    <citation type="submission" date="2022-11" db="UniProtKB">
        <authorList>
            <consortium name="WormBaseParasite"/>
        </authorList>
    </citation>
    <scope>IDENTIFICATION</scope>
</reference>
<organism evidence="3 4">
    <name type="scientific">Ditylenchus dipsaci</name>
    <dbReference type="NCBI Taxonomy" id="166011"/>
    <lineage>
        <taxon>Eukaryota</taxon>
        <taxon>Metazoa</taxon>
        <taxon>Ecdysozoa</taxon>
        <taxon>Nematoda</taxon>
        <taxon>Chromadorea</taxon>
        <taxon>Rhabditida</taxon>
        <taxon>Tylenchina</taxon>
        <taxon>Tylenchomorpha</taxon>
        <taxon>Sphaerularioidea</taxon>
        <taxon>Anguinidae</taxon>
        <taxon>Anguininae</taxon>
        <taxon>Ditylenchus</taxon>
    </lineage>
</organism>
<feature type="compositionally biased region" description="Basic residues" evidence="1">
    <location>
        <begin position="221"/>
        <end position="236"/>
    </location>
</feature>
<sequence length="284" mass="30804">MKTSGWIPQPVRTFLLSIVFVSHHIPHLTTASSISNSYSNDTSLVSRTKRQYGGGYPGANGYCPPNCIQCNFNQCNQMFSHHPQQQFQQQHQQPRCMPMIINCCCLPHMPPKLDIKTACDGDEAVSNGKTAGEAVNGMCPAGFAPNDNNFCCAIGAGSVLGKCVNGLCPAGYACGAGDLCYAKSSSTLTAAIKSFPMPNKPVIRSRNKVPVTRRIAQGKGGVRRTKTRKTNNRHHAQPSNGEQSWIDEEGNVVMYNDYDAETPLMNEGLGLINVFNAAPNGQFF</sequence>
<accession>A0A915D7E0</accession>
<feature type="region of interest" description="Disordered" evidence="1">
    <location>
        <begin position="217"/>
        <end position="245"/>
    </location>
</feature>
<feature type="chain" id="PRO_5037932040" evidence="2">
    <location>
        <begin position="32"/>
        <end position="284"/>
    </location>
</feature>
<name>A0A915D7E0_9BILA</name>
<evidence type="ECO:0000256" key="1">
    <source>
        <dbReference type="SAM" id="MobiDB-lite"/>
    </source>
</evidence>
<evidence type="ECO:0000256" key="2">
    <source>
        <dbReference type="SAM" id="SignalP"/>
    </source>
</evidence>
<feature type="signal peptide" evidence="2">
    <location>
        <begin position="1"/>
        <end position="31"/>
    </location>
</feature>
<proteinExistence type="predicted"/>
<dbReference type="WBParaSite" id="jg16511">
    <property type="protein sequence ID" value="jg16511"/>
    <property type="gene ID" value="jg16511"/>
</dbReference>
<evidence type="ECO:0000313" key="4">
    <source>
        <dbReference type="WBParaSite" id="jg16511"/>
    </source>
</evidence>
<dbReference type="Proteomes" id="UP000887574">
    <property type="component" value="Unplaced"/>
</dbReference>
<keyword evidence="3" id="KW-1185">Reference proteome</keyword>